<keyword evidence="3" id="KW-1185">Reference proteome</keyword>
<dbReference type="Pfam" id="PF18911">
    <property type="entry name" value="PKD_4"/>
    <property type="match status" value="3"/>
</dbReference>
<dbReference type="Gene3D" id="2.60.40.10">
    <property type="entry name" value="Immunoglobulins"/>
    <property type="match status" value="7"/>
</dbReference>
<dbReference type="PROSITE" id="PS50093">
    <property type="entry name" value="PKD"/>
    <property type="match status" value="5"/>
</dbReference>
<feature type="domain" description="PKD" evidence="1">
    <location>
        <begin position="281"/>
        <end position="341"/>
    </location>
</feature>
<dbReference type="InterPro" id="IPR022409">
    <property type="entry name" value="PKD/Chitinase_dom"/>
</dbReference>
<dbReference type="EMBL" id="QXED01000003">
    <property type="protein sequence ID" value="RIV23927.1"/>
    <property type="molecule type" value="Genomic_DNA"/>
</dbReference>
<accession>A0A418MC30</accession>
<name>A0A418MC30_9BACT</name>
<dbReference type="InterPro" id="IPR026341">
    <property type="entry name" value="T9SS_type_B"/>
</dbReference>
<reference evidence="2 3" key="1">
    <citation type="submission" date="2018-08" db="EMBL/GenBank/DDBJ databases">
        <title>Fibrisoma montanum sp. nov., isolated from Danxia mountain soil.</title>
        <authorList>
            <person name="Huang Y."/>
        </authorList>
    </citation>
    <scope>NUCLEOTIDE SEQUENCE [LARGE SCALE GENOMIC DNA]</scope>
    <source>
        <strain evidence="2 3">HYT19</strain>
    </source>
</reference>
<dbReference type="Pfam" id="PF00801">
    <property type="entry name" value="PKD"/>
    <property type="match status" value="1"/>
</dbReference>
<dbReference type="CDD" id="cd00146">
    <property type="entry name" value="PKD"/>
    <property type="match status" value="3"/>
</dbReference>
<dbReference type="Pfam" id="PF13585">
    <property type="entry name" value="CHU_C"/>
    <property type="match status" value="1"/>
</dbReference>
<protein>
    <submittedName>
        <fullName evidence="2">PKD domain-containing protein</fullName>
    </submittedName>
</protein>
<organism evidence="2 3">
    <name type="scientific">Fibrisoma montanum</name>
    <dbReference type="NCBI Taxonomy" id="2305895"/>
    <lineage>
        <taxon>Bacteria</taxon>
        <taxon>Pseudomonadati</taxon>
        <taxon>Bacteroidota</taxon>
        <taxon>Cytophagia</taxon>
        <taxon>Cytophagales</taxon>
        <taxon>Spirosomataceae</taxon>
        <taxon>Fibrisoma</taxon>
    </lineage>
</organism>
<dbReference type="Proteomes" id="UP000283523">
    <property type="component" value="Unassembled WGS sequence"/>
</dbReference>
<dbReference type="InterPro" id="IPR035986">
    <property type="entry name" value="PKD_dom_sf"/>
</dbReference>
<feature type="domain" description="PKD" evidence="1">
    <location>
        <begin position="849"/>
        <end position="889"/>
    </location>
</feature>
<evidence type="ECO:0000259" key="1">
    <source>
        <dbReference type="PROSITE" id="PS50093"/>
    </source>
</evidence>
<dbReference type="NCBIfam" id="TIGR04131">
    <property type="entry name" value="Bac_Flav_CTERM"/>
    <property type="match status" value="1"/>
</dbReference>
<sequence>MNYSINRLSNKAMGFYLLPNVFRMLLSRPGLILPVHPPIHSFRMPFVVLLRRTMRLLVGCLLLGCSFPSFAQLVELDACSGNLERCITEADTLYEMCFNVKPAPTCAFKKFEMDWDDGNKETFNQAGPLQIKHVYDLRSFIKNCGNGSNRVFKLFIVTDCPGDNKGVQLTFKLKPRADFKVPDACRSQAVYFQNQSCPITNDTEFAWDFGDGTTSTNVSPSHTFPTTQSNYTVKMTATNSCGISTKSVSVPIKSTPVASYTTAGYTLFNQDTVVCLPNGGTLTLDGTVSLDESRYRWTISPSSYRFIQNTSSSSPITKVQFTTTGEYTITLTALNDCGTSAPLICKHRVEDLPEVNLATQPDACEPISYSLTTPTPGATYTFNGQPLPPGTSVNAPVSTAPYIVRGELNSRCGRRIVADTFFVQAPQAVQITAPGRTTAVCVGSARFPVQVNLPGGTWEGNGKAYLETQGNNVFFNPRTAGEYSLVYLRGTSVCQRADTIRITVEGGQVSVQNVAACDRVSFVKLQGSPAGGTWRSAAFPNAIRNDTLFLQGVTGDIIGLTYEYNFGQSGCPARASATVSIGRPRAEFTVSGVCSGSAVQIQNSSSGSSTFQWSLNGQTISTERVPALTLPPGTNRLLLRVGTAGCVDTTSRVLRIVAAPTPITFTPSQTTGCSPMTVSFALPGTANPDVQYTWNYGNGTTSQAFQATSQTYLNQTRQAQTYRVVLTASNSCGVQSYTATLTTRPLVLAEIGVDSTTFRCSPARIRFSNRSTGQTQPATWLWDDGTSPLSSTADTLSHLFSARDSTRTFRVQLIAAGECGRDRDTVAIRVSPSQVKALMTLNKPEACPGEPIAFRDATTPKPDRVIWRFSDGTVSTDPNPQHSFPQPNTTYTISLTALTACGYDSTRRTIRTTQPPAGDFRTGAPFTCTEQAIRFTSLANPANRFRWDFGDGSALDSVNVSPVHTYQGVGNKTVTLTIFGSSAACKTEIKKQVDVRAKPKASFTIEGGQELCAPATVRLVSTTTDANQWQWYLSDGRTLAGATVEVPLMPGQYDVSLVASFNGVCRDSVGQRSVLRGISCAVHAPDAFTPNKDGIGDLWTLFGEGIDRIRLLRIRSRWGEVIFEGKDFPANSQQANEGWDGTFNGVPMPAGAYTYEADLLLKGEKSERFVGSLTLIR</sequence>
<feature type="domain" description="PKD" evidence="1">
    <location>
        <begin position="940"/>
        <end position="978"/>
    </location>
</feature>
<dbReference type="InterPro" id="IPR013783">
    <property type="entry name" value="Ig-like_fold"/>
</dbReference>
<gene>
    <name evidence="2" type="ORF">DYU11_13260</name>
</gene>
<dbReference type="InterPro" id="IPR000601">
    <property type="entry name" value="PKD_dom"/>
</dbReference>
<proteinExistence type="predicted"/>
<dbReference type="AlphaFoldDB" id="A0A418MC30"/>
<comment type="caution">
    <text evidence="2">The sequence shown here is derived from an EMBL/GenBank/DDBJ whole genome shotgun (WGS) entry which is preliminary data.</text>
</comment>
<evidence type="ECO:0000313" key="3">
    <source>
        <dbReference type="Proteomes" id="UP000283523"/>
    </source>
</evidence>
<dbReference type="SMART" id="SM00089">
    <property type="entry name" value="PKD"/>
    <property type="match status" value="6"/>
</dbReference>
<feature type="domain" description="PKD" evidence="1">
    <location>
        <begin position="201"/>
        <end position="259"/>
    </location>
</feature>
<evidence type="ECO:0000313" key="2">
    <source>
        <dbReference type="EMBL" id="RIV23927.1"/>
    </source>
</evidence>
<dbReference type="SUPFAM" id="SSF49299">
    <property type="entry name" value="PKD domain"/>
    <property type="match status" value="6"/>
</dbReference>
<feature type="domain" description="PKD" evidence="1">
    <location>
        <begin position="661"/>
        <end position="742"/>
    </location>
</feature>